<accession>A0A8J2S5W9</accession>
<feature type="transmembrane region" description="Helical" evidence="1">
    <location>
        <begin position="166"/>
        <end position="184"/>
    </location>
</feature>
<keyword evidence="1" id="KW-0812">Transmembrane</keyword>
<protein>
    <submittedName>
        <fullName evidence="2">Uncharacterized protein</fullName>
    </submittedName>
</protein>
<evidence type="ECO:0000313" key="2">
    <source>
        <dbReference type="EMBL" id="CAH0365307.1"/>
    </source>
</evidence>
<organism evidence="2 3">
    <name type="scientific">Pelagomonas calceolata</name>
    <dbReference type="NCBI Taxonomy" id="35677"/>
    <lineage>
        <taxon>Eukaryota</taxon>
        <taxon>Sar</taxon>
        <taxon>Stramenopiles</taxon>
        <taxon>Ochrophyta</taxon>
        <taxon>Pelagophyceae</taxon>
        <taxon>Pelagomonadales</taxon>
        <taxon>Pelagomonadaceae</taxon>
        <taxon>Pelagomonas</taxon>
    </lineage>
</organism>
<sequence length="305" mass="31522">MDYDPGILAVPRRLFSQNYVDGGCQGDPPKNTTTDDTLGCYATNYLILVIGVLAACAFVRARERLERAGASGVERGLAAAYAAFFALTGLGYGAAGVLHHRFALAAPGYWAAAYVVVLLGNAGLCGVGALLTRGDAPSTKWKLGVAATALVNVAVILLVAATQNMLACGVFTAVTLLVMIGVWGKHAMRPCGCGEAAGLDLARACCKGARVCVAGAVKVAAGVVVMIGGMLIQVALADVCGDPGYEDCWEDCPLPDPMEFNHNALFHALYAAGLLALAVGVLCDTADSWTATKEPTDPAKELERV</sequence>
<feature type="transmembrane region" description="Helical" evidence="1">
    <location>
        <begin position="41"/>
        <end position="59"/>
    </location>
</feature>
<gene>
    <name evidence="2" type="ORF">PECAL_1P17400</name>
</gene>
<keyword evidence="1" id="KW-1133">Transmembrane helix</keyword>
<evidence type="ECO:0000313" key="3">
    <source>
        <dbReference type="Proteomes" id="UP000789595"/>
    </source>
</evidence>
<feature type="transmembrane region" description="Helical" evidence="1">
    <location>
        <begin position="264"/>
        <end position="283"/>
    </location>
</feature>
<feature type="transmembrane region" description="Helical" evidence="1">
    <location>
        <begin position="143"/>
        <end position="160"/>
    </location>
</feature>
<name>A0A8J2S5W9_9STRA</name>
<keyword evidence="3" id="KW-1185">Reference proteome</keyword>
<dbReference type="AlphaFoldDB" id="A0A8J2S5W9"/>
<feature type="transmembrane region" description="Helical" evidence="1">
    <location>
        <begin position="79"/>
        <end position="98"/>
    </location>
</feature>
<keyword evidence="1" id="KW-0472">Membrane</keyword>
<comment type="caution">
    <text evidence="2">The sequence shown here is derived from an EMBL/GenBank/DDBJ whole genome shotgun (WGS) entry which is preliminary data.</text>
</comment>
<feature type="transmembrane region" description="Helical" evidence="1">
    <location>
        <begin position="211"/>
        <end position="236"/>
    </location>
</feature>
<proteinExistence type="predicted"/>
<dbReference type="EMBL" id="CAKKNE010000001">
    <property type="protein sequence ID" value="CAH0365307.1"/>
    <property type="molecule type" value="Genomic_DNA"/>
</dbReference>
<feature type="transmembrane region" description="Helical" evidence="1">
    <location>
        <begin position="110"/>
        <end position="131"/>
    </location>
</feature>
<reference evidence="2" key="1">
    <citation type="submission" date="2021-11" db="EMBL/GenBank/DDBJ databases">
        <authorList>
            <consortium name="Genoscope - CEA"/>
            <person name="William W."/>
        </authorList>
    </citation>
    <scope>NUCLEOTIDE SEQUENCE</scope>
</reference>
<dbReference type="Proteomes" id="UP000789595">
    <property type="component" value="Unassembled WGS sequence"/>
</dbReference>
<evidence type="ECO:0000256" key="1">
    <source>
        <dbReference type="SAM" id="Phobius"/>
    </source>
</evidence>